<organism evidence="1 2">
    <name type="scientific">Motilibacter rhizosphaerae</name>
    <dbReference type="NCBI Taxonomy" id="598652"/>
    <lineage>
        <taxon>Bacteria</taxon>
        <taxon>Bacillati</taxon>
        <taxon>Actinomycetota</taxon>
        <taxon>Actinomycetes</taxon>
        <taxon>Motilibacterales</taxon>
        <taxon>Motilibacteraceae</taxon>
        <taxon>Motilibacter</taxon>
    </lineage>
</organism>
<reference evidence="1 2" key="1">
    <citation type="submission" date="2019-02" db="EMBL/GenBank/DDBJ databases">
        <title>Genomic Encyclopedia of Type Strains, Phase IV (KMG-IV): sequencing the most valuable type-strain genomes for metagenomic binning, comparative biology and taxonomic classification.</title>
        <authorList>
            <person name="Goeker M."/>
        </authorList>
    </citation>
    <scope>NUCLEOTIDE SEQUENCE [LARGE SCALE GENOMIC DNA]</scope>
    <source>
        <strain evidence="1 2">DSM 45622</strain>
    </source>
</reference>
<sequence>MSTDEPTSSTSTARALADQVHALLLAGDPFEASMMGAPGHDADVPDVRRAAQDAQRDELLQLARAAEGLDAAAGPEAVTLATARHAVASAVDALDAATVEHVVSTMGPGPATALLVASQSGISGPAAAEDYLDRLRALPSYVDGCLERLREGAAQGRTPVAALVDVVLAQLGGYLASDPSSGGDPVTSVAPPEGWDGASAWRDEVHELARTVVRPAFGRYRDVVADELRPLSRADEACGLVHLPGGEEDYARLVRVHTTLPLDAAEIHATGQDAVEELAARMVELGARLGTVGLPEVLAGARSASAQRDAGEAMAAASAAVRRAEAAAPAWFPEPLPGPCTIEPMTEHLAAAGLPPMYFPPSPDGSRPGAYLFNALKPGAGAGWDLEATAYHEAVPGHHLQLSRAQLQLDLPALQRESNVTAYTEGWGLYAEHLAEDMGLYTSDLDRLGALAMRMTRAARLVVDTGMHALGWSRGRALAFFVEHVPLPEQFLESEINRYLGMPGQALSYYTGYREILRLRAAAEQELGAAYDVRGFHGAVLGTGAVPLPALATAVGTWVGSTTLRA</sequence>
<proteinExistence type="predicted"/>
<dbReference type="EMBL" id="SGXD01000003">
    <property type="protein sequence ID" value="RZS87233.1"/>
    <property type="molecule type" value="Genomic_DNA"/>
</dbReference>
<dbReference type="Pfam" id="PF05960">
    <property type="entry name" value="DUF885"/>
    <property type="match status" value="1"/>
</dbReference>
<evidence type="ECO:0000313" key="2">
    <source>
        <dbReference type="Proteomes" id="UP000293638"/>
    </source>
</evidence>
<dbReference type="PANTHER" id="PTHR33361">
    <property type="entry name" value="GLR0591 PROTEIN"/>
    <property type="match status" value="1"/>
</dbReference>
<evidence type="ECO:0000313" key="1">
    <source>
        <dbReference type="EMBL" id="RZS87233.1"/>
    </source>
</evidence>
<gene>
    <name evidence="1" type="ORF">EV189_2658</name>
</gene>
<comment type="caution">
    <text evidence="1">The sequence shown here is derived from an EMBL/GenBank/DDBJ whole genome shotgun (WGS) entry which is preliminary data.</text>
</comment>
<name>A0A4Q7NPW4_9ACTN</name>
<dbReference type="InterPro" id="IPR010281">
    <property type="entry name" value="DUF885"/>
</dbReference>
<dbReference type="Proteomes" id="UP000293638">
    <property type="component" value="Unassembled WGS sequence"/>
</dbReference>
<accession>A0A4Q7NPW4</accession>
<dbReference type="OrthoDB" id="9760040at2"/>
<keyword evidence="2" id="KW-1185">Reference proteome</keyword>
<protein>
    <submittedName>
        <fullName evidence="1">Uncharacterized protein (DUF885 family)</fullName>
    </submittedName>
</protein>
<dbReference type="PANTHER" id="PTHR33361:SF2">
    <property type="entry name" value="DUF885 DOMAIN-CONTAINING PROTEIN"/>
    <property type="match status" value="1"/>
</dbReference>
<dbReference type="RefSeq" id="WP_130493379.1">
    <property type="nucleotide sequence ID" value="NZ_SGXD01000003.1"/>
</dbReference>
<dbReference type="AlphaFoldDB" id="A0A4Q7NPW4"/>